<dbReference type="InterPro" id="IPR036390">
    <property type="entry name" value="WH_DNA-bd_sf"/>
</dbReference>
<evidence type="ECO:0000313" key="3">
    <source>
        <dbReference type="Proteomes" id="UP000236569"/>
    </source>
</evidence>
<reference evidence="3" key="1">
    <citation type="submission" date="2018-01" db="EMBL/GenBank/DDBJ databases">
        <title>Draft Genome Sequence of the Radioresistant Bacterium Deinococcus aerius TR0125, Isolated from the Higher Atmosphere above Japan.</title>
        <authorList>
            <person name="Satoh K."/>
            <person name="Arai H."/>
            <person name="Sanzen T."/>
            <person name="Kawaguchi Y."/>
            <person name="Hayashi H."/>
            <person name="Yokobori S."/>
            <person name="Yamagishi A."/>
            <person name="Oono Y."/>
            <person name="Narumi I."/>
        </authorList>
    </citation>
    <scope>NUCLEOTIDE SEQUENCE [LARGE SCALE GENOMIC DNA]</scope>
    <source>
        <strain evidence="3">TR0125</strain>
    </source>
</reference>
<dbReference type="Proteomes" id="UP000236569">
    <property type="component" value="Unassembled WGS sequence"/>
</dbReference>
<proteinExistence type="predicted"/>
<dbReference type="AlphaFoldDB" id="A0A2I9DRH9"/>
<dbReference type="SUPFAM" id="SSF46785">
    <property type="entry name" value="Winged helix' DNA-binding domain"/>
    <property type="match status" value="1"/>
</dbReference>
<comment type="caution">
    <text evidence="2">The sequence shown here is derived from an EMBL/GenBank/DDBJ whole genome shotgun (WGS) entry which is preliminary data.</text>
</comment>
<evidence type="ECO:0000313" key="2">
    <source>
        <dbReference type="EMBL" id="GBF04957.1"/>
    </source>
</evidence>
<sequence>MQAGGQTSRGILGTLMTGEESRPPFRVTCPQAADVFRNVGEFRLLLHFMRPEGSTVAALAAERGLSLNAAYRKVQKFCRLHLLAVLREERRAGRAVKVYRCPHTAFFISRDLISIEEQLTETFGPYEQLLRRNLLEASANPVNPVEGLLFQVRPDGLWLLPATRSGERWRPDRPGTPAHVHSSGPLYLDYQDARALERELYDLFDRYRGRRGAAPYLLHMVLTPLADAGRLALPHSGYTEFV</sequence>
<evidence type="ECO:0000256" key="1">
    <source>
        <dbReference type="SAM" id="MobiDB-lite"/>
    </source>
</evidence>
<feature type="region of interest" description="Disordered" evidence="1">
    <location>
        <begin position="1"/>
        <end position="21"/>
    </location>
</feature>
<protein>
    <submittedName>
        <fullName evidence="2">Uncharacterized protein</fullName>
    </submittedName>
</protein>
<name>A0A2I9DRH9_9DEIO</name>
<organism evidence="2 3">
    <name type="scientific">Deinococcus aerius</name>
    <dbReference type="NCBI Taxonomy" id="200253"/>
    <lineage>
        <taxon>Bacteria</taxon>
        <taxon>Thermotogati</taxon>
        <taxon>Deinococcota</taxon>
        <taxon>Deinococci</taxon>
        <taxon>Deinococcales</taxon>
        <taxon>Deinococcaceae</taxon>
        <taxon>Deinococcus</taxon>
    </lineage>
</organism>
<keyword evidence="3" id="KW-1185">Reference proteome</keyword>
<dbReference type="EMBL" id="BFAG01000003">
    <property type="protein sequence ID" value="GBF04957.1"/>
    <property type="molecule type" value="Genomic_DNA"/>
</dbReference>
<gene>
    <name evidence="2" type="ORF">DAERI_030123</name>
</gene>
<accession>A0A2I9DRH9</accession>